<feature type="transmembrane region" description="Helical" evidence="1">
    <location>
        <begin position="90"/>
        <end position="114"/>
    </location>
</feature>
<keyword evidence="1" id="KW-0812">Transmembrane</keyword>
<evidence type="ECO:0000256" key="1">
    <source>
        <dbReference type="SAM" id="Phobius"/>
    </source>
</evidence>
<dbReference type="GO" id="GO:0003677">
    <property type="term" value="F:DNA binding"/>
    <property type="evidence" value="ECO:0007669"/>
    <property type="project" value="InterPro"/>
</dbReference>
<dbReference type="PROSITE" id="PS50930">
    <property type="entry name" value="HTH_LYTTR"/>
    <property type="match status" value="1"/>
</dbReference>
<feature type="domain" description="HTH LytTR-type" evidence="2">
    <location>
        <begin position="136"/>
        <end position="225"/>
    </location>
</feature>
<keyword evidence="1" id="KW-0472">Membrane</keyword>
<proteinExistence type="predicted"/>
<evidence type="ECO:0000259" key="2">
    <source>
        <dbReference type="PROSITE" id="PS50930"/>
    </source>
</evidence>
<reference evidence="3" key="1">
    <citation type="submission" date="2018-06" db="EMBL/GenBank/DDBJ databases">
        <authorList>
            <person name="Zhirakovskaya E."/>
        </authorList>
    </citation>
    <scope>NUCLEOTIDE SEQUENCE</scope>
</reference>
<name>A0A3B0TRZ8_9ZZZZ</name>
<dbReference type="SMART" id="SM00850">
    <property type="entry name" value="LytTR"/>
    <property type="match status" value="1"/>
</dbReference>
<accession>A0A3B0TRZ8</accession>
<gene>
    <name evidence="3" type="ORF">MNBD_ALPHA11-1606</name>
</gene>
<dbReference type="Pfam" id="PF04397">
    <property type="entry name" value="LytTR"/>
    <property type="match status" value="1"/>
</dbReference>
<organism evidence="3">
    <name type="scientific">hydrothermal vent metagenome</name>
    <dbReference type="NCBI Taxonomy" id="652676"/>
    <lineage>
        <taxon>unclassified sequences</taxon>
        <taxon>metagenomes</taxon>
        <taxon>ecological metagenomes</taxon>
    </lineage>
</organism>
<sequence length="226" mass="25067">MVSLILGVSGPFQTYEIFALAPRLIYWTIVAAITFAVGVFFGNWASMALEGKKRPLVWRLLLVGIAAGVPVANVVWLINFATFGRSVFSGSAMLTLGFYSIIIAMGIAVLFILFEGKNVEQKPPQILLRLPHRLRAKLYSLSVQDHYVQICTSKGKHLVLMRFSDAIKETTGIEGMQIHRSHWVALAEIKSVTKSNGKTIVQTHSGKELPVSRTYMSSLEKALQLF</sequence>
<protein>
    <recommendedName>
        <fullName evidence="2">HTH LytTR-type domain-containing protein</fullName>
    </recommendedName>
</protein>
<feature type="transmembrane region" description="Helical" evidence="1">
    <location>
        <begin position="24"/>
        <end position="44"/>
    </location>
</feature>
<evidence type="ECO:0000313" key="3">
    <source>
        <dbReference type="EMBL" id="VAW18963.1"/>
    </source>
</evidence>
<dbReference type="EMBL" id="UOEQ01000191">
    <property type="protein sequence ID" value="VAW18963.1"/>
    <property type="molecule type" value="Genomic_DNA"/>
</dbReference>
<dbReference type="InterPro" id="IPR007492">
    <property type="entry name" value="LytTR_DNA-bd_dom"/>
</dbReference>
<dbReference type="Gene3D" id="2.40.50.1020">
    <property type="entry name" value="LytTr DNA-binding domain"/>
    <property type="match status" value="1"/>
</dbReference>
<feature type="transmembrane region" description="Helical" evidence="1">
    <location>
        <begin position="56"/>
        <end position="78"/>
    </location>
</feature>
<keyword evidence="1" id="KW-1133">Transmembrane helix</keyword>
<dbReference type="AlphaFoldDB" id="A0A3B0TRZ8"/>